<protein>
    <recommendedName>
        <fullName evidence="4">G protein-coupled receptor</fullName>
    </recommendedName>
</protein>
<feature type="transmembrane region" description="Helical" evidence="1">
    <location>
        <begin position="116"/>
        <end position="142"/>
    </location>
</feature>
<dbReference type="Proteomes" id="UP001328107">
    <property type="component" value="Unassembled WGS sequence"/>
</dbReference>
<name>A0AAN5CKA5_9BILA</name>
<keyword evidence="1" id="KW-0812">Transmembrane</keyword>
<dbReference type="EMBL" id="BTRK01000004">
    <property type="protein sequence ID" value="GMR45923.1"/>
    <property type="molecule type" value="Genomic_DNA"/>
</dbReference>
<keyword evidence="3" id="KW-1185">Reference proteome</keyword>
<sequence length="217" mass="25453">IIIIYIIQEICAGILIWNRMISKILIIDCLEIMLLITAVFLISIYRISRRRNRQMLAARFQWKDDGCLDRRYRTMEILRENHLLQTFLPYLLVSSMLQITEAFIAMHIVIPVDHQYYLLVHCVFYLTISIRVLFDLLIPILAHPVIRAYAKRTLRALIHICRRRRHVTVGVTSVRIKSAQSSNIHSTNGQRLSFSPEQEKEMYFAGYNQLWGAPGKP</sequence>
<evidence type="ECO:0000313" key="2">
    <source>
        <dbReference type="EMBL" id="GMR45923.1"/>
    </source>
</evidence>
<organism evidence="2 3">
    <name type="scientific">Pristionchus mayeri</name>
    <dbReference type="NCBI Taxonomy" id="1317129"/>
    <lineage>
        <taxon>Eukaryota</taxon>
        <taxon>Metazoa</taxon>
        <taxon>Ecdysozoa</taxon>
        <taxon>Nematoda</taxon>
        <taxon>Chromadorea</taxon>
        <taxon>Rhabditida</taxon>
        <taxon>Rhabditina</taxon>
        <taxon>Diplogasteromorpha</taxon>
        <taxon>Diplogasteroidea</taxon>
        <taxon>Neodiplogasteridae</taxon>
        <taxon>Pristionchus</taxon>
    </lineage>
</organism>
<feature type="non-terminal residue" evidence="2">
    <location>
        <position position="217"/>
    </location>
</feature>
<comment type="caution">
    <text evidence="2">The sequence shown here is derived from an EMBL/GenBank/DDBJ whole genome shotgun (WGS) entry which is preliminary data.</text>
</comment>
<feature type="transmembrane region" description="Helical" evidence="1">
    <location>
        <begin position="87"/>
        <end position="110"/>
    </location>
</feature>
<evidence type="ECO:0008006" key="4">
    <source>
        <dbReference type="Google" id="ProtNLM"/>
    </source>
</evidence>
<feature type="transmembrane region" description="Helical" evidence="1">
    <location>
        <begin position="24"/>
        <end position="45"/>
    </location>
</feature>
<evidence type="ECO:0000256" key="1">
    <source>
        <dbReference type="SAM" id="Phobius"/>
    </source>
</evidence>
<keyword evidence="1" id="KW-0472">Membrane</keyword>
<accession>A0AAN5CKA5</accession>
<dbReference type="AlphaFoldDB" id="A0AAN5CKA5"/>
<keyword evidence="1" id="KW-1133">Transmembrane helix</keyword>
<gene>
    <name evidence="2" type="ORF">PMAYCL1PPCAC_16118</name>
</gene>
<feature type="non-terminal residue" evidence="2">
    <location>
        <position position="1"/>
    </location>
</feature>
<reference evidence="3" key="1">
    <citation type="submission" date="2022-10" db="EMBL/GenBank/DDBJ databases">
        <title>Genome assembly of Pristionchus species.</title>
        <authorList>
            <person name="Yoshida K."/>
            <person name="Sommer R.J."/>
        </authorList>
    </citation>
    <scope>NUCLEOTIDE SEQUENCE [LARGE SCALE GENOMIC DNA]</scope>
    <source>
        <strain evidence="3">RS5460</strain>
    </source>
</reference>
<proteinExistence type="predicted"/>
<evidence type="ECO:0000313" key="3">
    <source>
        <dbReference type="Proteomes" id="UP001328107"/>
    </source>
</evidence>